<dbReference type="PATRIC" id="fig|1122207.3.peg.2284"/>
<evidence type="ECO:0000313" key="15">
    <source>
        <dbReference type="Proteomes" id="UP000054058"/>
    </source>
</evidence>
<feature type="region of interest" description="Interaction with substrate tRNA" evidence="10">
    <location>
        <begin position="36"/>
        <end position="39"/>
    </location>
</feature>
<evidence type="ECO:0000256" key="13">
    <source>
        <dbReference type="RuleBase" id="RU003785"/>
    </source>
</evidence>
<evidence type="ECO:0000256" key="6">
    <source>
        <dbReference type="ARBA" id="ARBA00022741"/>
    </source>
</evidence>
<comment type="caution">
    <text evidence="14">The sequence shown here is derived from an EMBL/GenBank/DDBJ whole genome shotgun (WGS) entry which is preliminary data.</text>
</comment>
<dbReference type="Gene3D" id="1.10.20.140">
    <property type="match status" value="1"/>
</dbReference>
<dbReference type="PANTHER" id="PTHR11088:SF60">
    <property type="entry name" value="TRNA DIMETHYLALLYLTRANSFERASE"/>
    <property type="match status" value="1"/>
</dbReference>
<evidence type="ECO:0000256" key="2">
    <source>
        <dbReference type="ARBA" id="ARBA00003213"/>
    </source>
</evidence>
<reference evidence="14 15" key="1">
    <citation type="submission" date="2014-01" db="EMBL/GenBank/DDBJ databases">
        <title>Marinomonas ushuaiensis DSM 15871 Genome Sequencing.</title>
        <authorList>
            <person name="Lai Q."/>
            <person name="Shao Z.S."/>
        </authorList>
    </citation>
    <scope>NUCLEOTIDE SEQUENCE [LARGE SCALE GENOMIC DNA]</scope>
    <source>
        <strain evidence="14 15">DSM 15871</strain>
    </source>
</reference>
<dbReference type="EMBL" id="JAMB01000009">
    <property type="protein sequence ID" value="ETX10353.1"/>
    <property type="molecule type" value="Genomic_DNA"/>
</dbReference>
<dbReference type="Gene3D" id="3.40.50.300">
    <property type="entry name" value="P-loop containing nucleotide triphosphate hydrolases"/>
    <property type="match status" value="1"/>
</dbReference>
<dbReference type="GO" id="GO:0005524">
    <property type="term" value="F:ATP binding"/>
    <property type="evidence" value="ECO:0007669"/>
    <property type="project" value="UniProtKB-UniRule"/>
</dbReference>
<dbReference type="RefSeq" id="WP_036162468.1">
    <property type="nucleotide sequence ID" value="NZ_JAMB01000009.1"/>
</dbReference>
<dbReference type="OrthoDB" id="9776390at2"/>
<evidence type="ECO:0000256" key="7">
    <source>
        <dbReference type="ARBA" id="ARBA00022840"/>
    </source>
</evidence>
<keyword evidence="8 10" id="KW-0460">Magnesium</keyword>
<keyword evidence="6 10" id="KW-0547">Nucleotide-binding</keyword>
<gene>
    <name evidence="10 14" type="primary">miaA</name>
    <name evidence="14" type="ORF">MUS1_15670</name>
</gene>
<dbReference type="NCBIfam" id="TIGR00174">
    <property type="entry name" value="miaA"/>
    <property type="match status" value="1"/>
</dbReference>
<dbReference type="InterPro" id="IPR018022">
    <property type="entry name" value="IPT"/>
</dbReference>
<keyword evidence="5 10" id="KW-0819">tRNA processing</keyword>
<proteinExistence type="inferred from homology"/>
<evidence type="ECO:0000256" key="11">
    <source>
        <dbReference type="RuleBase" id="RU003783"/>
    </source>
</evidence>
<feature type="site" description="Interaction with substrate tRNA" evidence="10">
    <location>
        <position position="124"/>
    </location>
</feature>
<dbReference type="AlphaFoldDB" id="X7E5C2"/>
<comment type="function">
    <text evidence="2 10 12">Catalyzes the transfer of a dimethylallyl group onto the adenine at position 37 in tRNAs that read codons beginning with uridine, leading to the formation of N6-(dimethylallyl)adenosine (i(6)A).</text>
</comment>
<feature type="binding site" evidence="10">
    <location>
        <begin position="11"/>
        <end position="18"/>
    </location>
    <ligand>
        <name>ATP</name>
        <dbReference type="ChEBI" id="CHEBI:30616"/>
    </ligand>
</feature>
<comment type="caution">
    <text evidence="10">Lacks conserved residue(s) required for the propagation of feature annotation.</text>
</comment>
<protein>
    <recommendedName>
        <fullName evidence="10">tRNA dimethylallyltransferase</fullName>
        <ecNumber evidence="10">2.5.1.75</ecNumber>
    </recommendedName>
    <alternativeName>
        <fullName evidence="10">Dimethylallyl diphosphate:tRNA dimethylallyltransferase</fullName>
        <shortName evidence="10">DMAPP:tRNA dimethylallyltransferase</shortName>
        <shortName evidence="10">DMATase</shortName>
    </alternativeName>
    <alternativeName>
        <fullName evidence="10">Isopentenyl-diphosphate:tRNA isopentenyltransferase</fullName>
        <shortName evidence="10">IPP transferase</shortName>
        <shortName evidence="10">IPPT</shortName>
        <shortName evidence="10">IPTase</shortName>
    </alternativeName>
</protein>
<evidence type="ECO:0000313" key="14">
    <source>
        <dbReference type="EMBL" id="ETX10353.1"/>
    </source>
</evidence>
<comment type="subunit">
    <text evidence="10">Monomer.</text>
</comment>
<keyword evidence="7 10" id="KW-0067">ATP-binding</keyword>
<evidence type="ECO:0000256" key="12">
    <source>
        <dbReference type="RuleBase" id="RU003784"/>
    </source>
</evidence>
<comment type="cofactor">
    <cofactor evidence="1 10">
        <name>Mg(2+)</name>
        <dbReference type="ChEBI" id="CHEBI:18420"/>
    </cofactor>
</comment>
<dbReference type="eggNOG" id="COG0324">
    <property type="taxonomic scope" value="Bacteria"/>
</dbReference>
<sequence length="310" mass="34972">MTKPYVVCLMGPTASGKTGLAVELAENHNFEIISVDSALVYKGMDIGTAKPDAALLARAPHRLIDIIDPLESYSAADFVTDAVEQAQEILSKDKTPLLVGGTMMYFNALQKGLAEMPNANLALRAEIEQEALIKGWAALHEELQKIDPDAALRIHPNDPQRLQRALEVYRLTGKSMTQLWSEQSSVSLPFDMINMAVMPQERSVLHERIEQRFYEMMEQGFLAEVEGLYHRGDLSVDMPSMRCVGYRQLWQYLNGDDLLEDAIFKGIVASRQLAKRQLTWLRGWEELMVFDSLSKDLVPEALNYIESRII</sequence>
<feature type="binding site" evidence="10">
    <location>
        <begin position="13"/>
        <end position="18"/>
    </location>
    <ligand>
        <name>substrate</name>
    </ligand>
</feature>
<dbReference type="Proteomes" id="UP000054058">
    <property type="component" value="Unassembled WGS sequence"/>
</dbReference>
<dbReference type="FunFam" id="1.10.20.140:FF:000001">
    <property type="entry name" value="tRNA dimethylallyltransferase"/>
    <property type="match status" value="1"/>
</dbReference>
<dbReference type="InterPro" id="IPR039657">
    <property type="entry name" value="Dimethylallyltransferase"/>
</dbReference>
<name>X7E5C2_9GAMM</name>
<evidence type="ECO:0000256" key="8">
    <source>
        <dbReference type="ARBA" id="ARBA00022842"/>
    </source>
</evidence>
<feature type="region of interest" description="Interaction with substrate tRNA" evidence="10">
    <location>
        <begin position="242"/>
        <end position="247"/>
    </location>
</feature>
<comment type="similarity">
    <text evidence="3 10 13">Belongs to the IPP transferase family.</text>
</comment>
<dbReference type="GO" id="GO:0052381">
    <property type="term" value="F:tRNA dimethylallyltransferase activity"/>
    <property type="evidence" value="ECO:0007669"/>
    <property type="project" value="UniProtKB-UniRule"/>
</dbReference>
<evidence type="ECO:0000256" key="3">
    <source>
        <dbReference type="ARBA" id="ARBA00005842"/>
    </source>
</evidence>
<keyword evidence="15" id="KW-1185">Reference proteome</keyword>
<keyword evidence="4 10" id="KW-0808">Transferase</keyword>
<evidence type="ECO:0000256" key="1">
    <source>
        <dbReference type="ARBA" id="ARBA00001946"/>
    </source>
</evidence>
<evidence type="ECO:0000256" key="4">
    <source>
        <dbReference type="ARBA" id="ARBA00022679"/>
    </source>
</evidence>
<evidence type="ECO:0000256" key="10">
    <source>
        <dbReference type="HAMAP-Rule" id="MF_00185"/>
    </source>
</evidence>
<dbReference type="HAMAP" id="MF_00185">
    <property type="entry name" value="IPP_trans"/>
    <property type="match status" value="1"/>
</dbReference>
<accession>X7E5C2</accession>
<feature type="site" description="Interaction with substrate tRNA" evidence="10">
    <location>
        <position position="102"/>
    </location>
</feature>
<dbReference type="EC" id="2.5.1.75" evidence="10"/>
<comment type="catalytic activity">
    <reaction evidence="9 10 11">
        <text>adenosine(37) in tRNA + dimethylallyl diphosphate = N(6)-dimethylallyladenosine(37) in tRNA + diphosphate</text>
        <dbReference type="Rhea" id="RHEA:26482"/>
        <dbReference type="Rhea" id="RHEA-COMP:10162"/>
        <dbReference type="Rhea" id="RHEA-COMP:10375"/>
        <dbReference type="ChEBI" id="CHEBI:33019"/>
        <dbReference type="ChEBI" id="CHEBI:57623"/>
        <dbReference type="ChEBI" id="CHEBI:74411"/>
        <dbReference type="ChEBI" id="CHEBI:74415"/>
        <dbReference type="EC" id="2.5.1.75"/>
    </reaction>
</comment>
<dbReference type="STRING" id="1122207.MUS1_15670"/>
<dbReference type="InterPro" id="IPR027417">
    <property type="entry name" value="P-loop_NTPase"/>
</dbReference>
<dbReference type="SUPFAM" id="SSF52540">
    <property type="entry name" value="P-loop containing nucleoside triphosphate hydrolases"/>
    <property type="match status" value="1"/>
</dbReference>
<organism evidence="14 15">
    <name type="scientific">Marinomonas ushuaiensis DSM 15871</name>
    <dbReference type="NCBI Taxonomy" id="1122207"/>
    <lineage>
        <taxon>Bacteria</taxon>
        <taxon>Pseudomonadati</taxon>
        <taxon>Pseudomonadota</taxon>
        <taxon>Gammaproteobacteria</taxon>
        <taxon>Oceanospirillales</taxon>
        <taxon>Oceanospirillaceae</taxon>
        <taxon>Marinomonas</taxon>
    </lineage>
</organism>
<evidence type="ECO:0000256" key="9">
    <source>
        <dbReference type="ARBA" id="ARBA00049563"/>
    </source>
</evidence>
<dbReference type="Pfam" id="PF01715">
    <property type="entry name" value="IPPT"/>
    <property type="match status" value="1"/>
</dbReference>
<dbReference type="GO" id="GO:0006400">
    <property type="term" value="P:tRNA modification"/>
    <property type="evidence" value="ECO:0007669"/>
    <property type="project" value="TreeGrafter"/>
</dbReference>
<dbReference type="PANTHER" id="PTHR11088">
    <property type="entry name" value="TRNA DIMETHYLALLYLTRANSFERASE"/>
    <property type="match status" value="1"/>
</dbReference>
<feature type="region of interest" description="Interaction with substrate tRNA" evidence="10">
    <location>
        <begin position="160"/>
        <end position="164"/>
    </location>
</feature>
<evidence type="ECO:0000256" key="5">
    <source>
        <dbReference type="ARBA" id="ARBA00022694"/>
    </source>
</evidence>